<evidence type="ECO:0000313" key="2">
    <source>
        <dbReference type="EMBL" id="SNS67273.1"/>
    </source>
</evidence>
<accession>A0A239GFN5</accession>
<evidence type="ECO:0000259" key="1">
    <source>
        <dbReference type="PROSITE" id="PS50846"/>
    </source>
</evidence>
<dbReference type="Pfam" id="PF00403">
    <property type="entry name" value="HMA"/>
    <property type="match status" value="1"/>
</dbReference>
<proteinExistence type="predicted"/>
<dbReference type="AlphaFoldDB" id="A0A239GFN5"/>
<dbReference type="CDD" id="cd00371">
    <property type="entry name" value="HMA"/>
    <property type="match status" value="1"/>
</dbReference>
<protein>
    <submittedName>
        <fullName evidence="2">Copper chaperone CopZ</fullName>
    </submittedName>
</protein>
<keyword evidence="3" id="KW-1185">Reference proteome</keyword>
<dbReference type="InterPro" id="IPR036163">
    <property type="entry name" value="HMA_dom_sf"/>
</dbReference>
<organism evidence="2 3">
    <name type="scientific">Pontibacter ummariensis</name>
    <dbReference type="NCBI Taxonomy" id="1610492"/>
    <lineage>
        <taxon>Bacteria</taxon>
        <taxon>Pseudomonadati</taxon>
        <taxon>Bacteroidota</taxon>
        <taxon>Cytophagia</taxon>
        <taxon>Cytophagales</taxon>
        <taxon>Hymenobacteraceae</taxon>
        <taxon>Pontibacter</taxon>
    </lineage>
</organism>
<evidence type="ECO:0000313" key="3">
    <source>
        <dbReference type="Proteomes" id="UP000198432"/>
    </source>
</evidence>
<name>A0A239GFN5_9BACT</name>
<feature type="domain" description="HMA" evidence="1">
    <location>
        <begin position="1"/>
        <end position="67"/>
    </location>
</feature>
<dbReference type="OrthoDB" id="677920at2"/>
<reference evidence="3" key="1">
    <citation type="submission" date="2017-06" db="EMBL/GenBank/DDBJ databases">
        <authorList>
            <person name="Varghese N."/>
            <person name="Submissions S."/>
        </authorList>
    </citation>
    <scope>NUCLEOTIDE SEQUENCE [LARGE SCALE GENOMIC DNA]</scope>
    <source>
        <strain evidence="3">NKM1</strain>
    </source>
</reference>
<dbReference type="Gene3D" id="3.30.70.100">
    <property type="match status" value="1"/>
</dbReference>
<dbReference type="InterPro" id="IPR006121">
    <property type="entry name" value="HMA_dom"/>
</dbReference>
<dbReference type="SUPFAM" id="SSF55008">
    <property type="entry name" value="HMA, heavy metal-associated domain"/>
    <property type="match status" value="1"/>
</dbReference>
<dbReference type="Proteomes" id="UP000198432">
    <property type="component" value="Unassembled WGS sequence"/>
</dbReference>
<dbReference type="GO" id="GO:0046872">
    <property type="term" value="F:metal ion binding"/>
    <property type="evidence" value="ECO:0007669"/>
    <property type="project" value="InterPro"/>
</dbReference>
<sequence length="69" mass="7656">MKTYKFKTTINCGGCVKAVTPHLNNMQGVAEWNVDTDNPNKVLEVKTDSLDAQDIKQTVEKAGFKAEQL</sequence>
<gene>
    <name evidence="2" type="ORF">SAMN06296052_11111</name>
</gene>
<dbReference type="RefSeq" id="WP_089319577.1">
    <property type="nucleotide sequence ID" value="NZ_FZOQ01000011.1"/>
</dbReference>
<dbReference type="EMBL" id="FZOQ01000011">
    <property type="protein sequence ID" value="SNS67273.1"/>
    <property type="molecule type" value="Genomic_DNA"/>
</dbReference>
<dbReference type="PROSITE" id="PS50846">
    <property type="entry name" value="HMA_2"/>
    <property type="match status" value="1"/>
</dbReference>